<dbReference type="Proteomes" id="UP001597308">
    <property type="component" value="Unassembled WGS sequence"/>
</dbReference>
<evidence type="ECO:0000256" key="7">
    <source>
        <dbReference type="ARBA" id="ARBA00022833"/>
    </source>
</evidence>
<evidence type="ECO:0000256" key="2">
    <source>
        <dbReference type="ARBA" id="ARBA00022705"/>
    </source>
</evidence>
<evidence type="ECO:0000256" key="11">
    <source>
        <dbReference type="HAMAP-Rule" id="MF_00983"/>
    </source>
</evidence>
<evidence type="ECO:0000256" key="9">
    <source>
        <dbReference type="ARBA" id="ARBA00023125"/>
    </source>
</evidence>
<feature type="binding site" evidence="11">
    <location>
        <position position="472"/>
    </location>
    <ligand>
        <name>Zn(2+)</name>
        <dbReference type="ChEBI" id="CHEBI:29105"/>
        <label>1</label>
    </ligand>
</feature>
<feature type="binding site" evidence="11">
    <location>
        <position position="435"/>
    </location>
    <ligand>
        <name>Zn(2+)</name>
        <dbReference type="ChEBI" id="CHEBI:29105"/>
        <label>1</label>
    </ligand>
</feature>
<evidence type="ECO:0000256" key="12">
    <source>
        <dbReference type="SAM" id="MobiDB-lite"/>
    </source>
</evidence>
<dbReference type="EMBL" id="JBHUER010000010">
    <property type="protein sequence ID" value="MFD1704048.1"/>
    <property type="molecule type" value="Genomic_DNA"/>
</dbReference>
<dbReference type="InterPro" id="IPR041222">
    <property type="entry name" value="PriA_3primeBD"/>
</dbReference>
<feature type="compositionally biased region" description="Pro residues" evidence="12">
    <location>
        <begin position="173"/>
        <end position="187"/>
    </location>
</feature>
<accession>A0ABW4KA97</accession>
<keyword evidence="2 11" id="KW-0235">DNA replication</keyword>
<sequence>MSPPSAVEVLLPVALDRALTYAVPEGLVVAPGDVVLAPLGSRIEIGVVWDGAPAAFDPARLKRLQGVVAAAPMREPMRRFVDWIADYTVSPRGQVLRMALRGLGVDTPAAAPKMGVRAAGRAPARPTPARLRVLDVAADGVPRAKSALAEEAGVSASVIDGLLADGALVAAELPPPPPPPRPDPYRPGPKLSTGQASAAEALAALTLARRFHVALLDGVTGSGKTEVYLEAVAAALKAGRQALVMAPEIALTGAFIDRFSARFGVRPAVWHASVGEKARGAIRRGVASGEIPAVVAARSGLFLPFADLGLIVVDEEHDAAYKQEDGVLYNARDMAVLRGRFEQAPVILASATPSLESRANAERGRYARLALPDRFGGRTLPEVSAIDMRSAGPDRGDWLSPRLVHAMAETLRAGDQTLLFLNRRGYAPLTVCRKCGHRLKCPNCSAWMVEHRFRARLVCHHCGHTGPTPESCPSCGATDSLVACGPGVERIRDEAVARFPDARVSVLSSDVVGGPEALRAELDAIERGEVDIVVGTQMVTKGHNFPKLTLVGIVDADFALGAADPRSAERTFQTLEQVAGRAGRGERPGRALLQTHEPEHPVIRALVAGDREGFYALETKARKAAGMPPFGRLAALIVSAPTREEADAHARALARAAPKADGLRVLGPAEAPLAMVRGRHRMRLLVQADRAADVPAYVRSWLGAAPRPKGQVRVAVDIDPQSFV</sequence>
<comment type="catalytic activity">
    <reaction evidence="11">
        <text>ATP + H2O = ADP + phosphate + H(+)</text>
        <dbReference type="Rhea" id="RHEA:13065"/>
        <dbReference type="ChEBI" id="CHEBI:15377"/>
        <dbReference type="ChEBI" id="CHEBI:15378"/>
        <dbReference type="ChEBI" id="CHEBI:30616"/>
        <dbReference type="ChEBI" id="CHEBI:43474"/>
        <dbReference type="ChEBI" id="CHEBI:456216"/>
        <dbReference type="EC" id="5.6.2.4"/>
    </reaction>
</comment>
<evidence type="ECO:0000256" key="6">
    <source>
        <dbReference type="ARBA" id="ARBA00022806"/>
    </source>
</evidence>
<gene>
    <name evidence="11" type="primary">priA</name>
    <name evidence="14" type="ORF">ACFSCV_13665</name>
</gene>
<evidence type="ECO:0000256" key="1">
    <source>
        <dbReference type="ARBA" id="ARBA00022515"/>
    </source>
</evidence>
<dbReference type="SMART" id="SM00487">
    <property type="entry name" value="DEXDc"/>
    <property type="match status" value="1"/>
</dbReference>
<feature type="region of interest" description="Disordered" evidence="12">
    <location>
        <begin position="170"/>
        <end position="193"/>
    </location>
</feature>
<dbReference type="SUPFAM" id="SSF52540">
    <property type="entry name" value="P-loop containing nucleoside triphosphate hydrolases"/>
    <property type="match status" value="1"/>
</dbReference>
<feature type="binding site" evidence="11">
    <location>
        <position position="444"/>
    </location>
    <ligand>
        <name>Zn(2+)</name>
        <dbReference type="ChEBI" id="CHEBI:29105"/>
        <label>2</label>
    </ligand>
</feature>
<dbReference type="Pfam" id="PF18074">
    <property type="entry name" value="PriA_C"/>
    <property type="match status" value="1"/>
</dbReference>
<dbReference type="PROSITE" id="PS51192">
    <property type="entry name" value="HELICASE_ATP_BIND_1"/>
    <property type="match status" value="1"/>
</dbReference>
<comment type="caution">
    <text evidence="14">The sequence shown here is derived from an EMBL/GenBank/DDBJ whole genome shotgun (WGS) entry which is preliminary data.</text>
</comment>
<dbReference type="CDD" id="cd17929">
    <property type="entry name" value="DEXHc_priA"/>
    <property type="match status" value="1"/>
</dbReference>
<dbReference type="InterPro" id="IPR011545">
    <property type="entry name" value="DEAD/DEAH_box_helicase_dom"/>
</dbReference>
<dbReference type="Pfam" id="PF18319">
    <property type="entry name" value="Zn_ribbon_PriA"/>
    <property type="match status" value="1"/>
</dbReference>
<keyword evidence="10 11" id="KW-0413">Isomerase</keyword>
<dbReference type="NCBIfam" id="NF004070">
    <property type="entry name" value="PRK05580.2-2"/>
    <property type="match status" value="1"/>
</dbReference>
<keyword evidence="9 11" id="KW-0238">DNA-binding</keyword>
<dbReference type="RefSeq" id="WP_378800131.1">
    <property type="nucleotide sequence ID" value="NZ_JBHUER010000010.1"/>
</dbReference>
<evidence type="ECO:0000256" key="3">
    <source>
        <dbReference type="ARBA" id="ARBA00022723"/>
    </source>
</evidence>
<evidence type="ECO:0000259" key="13">
    <source>
        <dbReference type="PROSITE" id="PS51192"/>
    </source>
</evidence>
<name>A0ABW4KA97_9HYPH</name>
<dbReference type="InterPro" id="IPR042115">
    <property type="entry name" value="PriA_3primeBD_sf"/>
</dbReference>
<feature type="domain" description="Helicase ATP-binding" evidence="13">
    <location>
        <begin position="205"/>
        <end position="371"/>
    </location>
</feature>
<dbReference type="GO" id="GO:0016787">
    <property type="term" value="F:hydrolase activity"/>
    <property type="evidence" value="ECO:0007669"/>
    <property type="project" value="UniProtKB-KW"/>
</dbReference>
<organism evidence="14 15">
    <name type="scientific">Methylopila henanensis</name>
    <dbReference type="NCBI Taxonomy" id="873516"/>
    <lineage>
        <taxon>Bacteria</taxon>
        <taxon>Pseudomonadati</taxon>
        <taxon>Pseudomonadota</taxon>
        <taxon>Alphaproteobacteria</taxon>
        <taxon>Hyphomicrobiales</taxon>
        <taxon>Methylopilaceae</taxon>
        <taxon>Methylopila</taxon>
    </lineage>
</organism>
<proteinExistence type="inferred from homology"/>
<keyword evidence="3 11" id="KW-0479">Metal-binding</keyword>
<dbReference type="HAMAP" id="MF_00983">
    <property type="entry name" value="PriA"/>
    <property type="match status" value="1"/>
</dbReference>
<dbReference type="InterPro" id="IPR014001">
    <property type="entry name" value="Helicase_ATP-bd"/>
</dbReference>
<evidence type="ECO:0000256" key="5">
    <source>
        <dbReference type="ARBA" id="ARBA00022801"/>
    </source>
</evidence>
<dbReference type="CDD" id="cd18804">
    <property type="entry name" value="SF2_C_priA"/>
    <property type="match status" value="1"/>
</dbReference>
<keyword evidence="5 11" id="KW-0378">Hydrolase</keyword>
<evidence type="ECO:0000256" key="10">
    <source>
        <dbReference type="ARBA" id="ARBA00023235"/>
    </source>
</evidence>
<keyword evidence="4 11" id="KW-0547">Nucleotide-binding</keyword>
<comment type="cofactor">
    <cofactor evidence="11">
        <name>Zn(2+)</name>
        <dbReference type="ChEBI" id="CHEBI:29105"/>
    </cofactor>
    <text evidence="11">Binds 2 zinc ions per subunit.</text>
</comment>
<dbReference type="PANTHER" id="PTHR30580:SF0">
    <property type="entry name" value="PRIMOSOMAL PROTEIN N"/>
    <property type="match status" value="1"/>
</dbReference>
<keyword evidence="7 11" id="KW-0862">Zinc</keyword>
<dbReference type="InterPro" id="IPR005259">
    <property type="entry name" value="PriA"/>
</dbReference>
<keyword evidence="6 11" id="KW-0347">Helicase</keyword>
<dbReference type="EC" id="5.6.2.4" evidence="11"/>
<dbReference type="Pfam" id="PF17764">
    <property type="entry name" value="PriA_3primeBD"/>
    <property type="match status" value="1"/>
</dbReference>
<dbReference type="NCBIfam" id="TIGR00595">
    <property type="entry name" value="priA"/>
    <property type="match status" value="1"/>
</dbReference>
<evidence type="ECO:0000313" key="14">
    <source>
        <dbReference type="EMBL" id="MFD1704048.1"/>
    </source>
</evidence>
<comment type="catalytic activity">
    <reaction evidence="11">
        <text>Couples ATP hydrolysis with the unwinding of duplex DNA by translocating in the 3'-5' direction.</text>
        <dbReference type="EC" id="5.6.2.4"/>
    </reaction>
</comment>
<dbReference type="Gene3D" id="3.40.1440.60">
    <property type="entry name" value="PriA, 3(prime) DNA-binding domain"/>
    <property type="match status" value="1"/>
</dbReference>
<reference evidence="15" key="1">
    <citation type="journal article" date="2019" name="Int. J. Syst. Evol. Microbiol.">
        <title>The Global Catalogue of Microorganisms (GCM) 10K type strain sequencing project: providing services to taxonomists for standard genome sequencing and annotation.</title>
        <authorList>
            <consortium name="The Broad Institute Genomics Platform"/>
            <consortium name="The Broad Institute Genome Sequencing Center for Infectious Disease"/>
            <person name="Wu L."/>
            <person name="Ma J."/>
        </authorList>
    </citation>
    <scope>NUCLEOTIDE SEQUENCE [LARGE SCALE GENOMIC DNA]</scope>
    <source>
        <strain evidence="15">KCTC 23707</strain>
    </source>
</reference>
<feature type="binding site" evidence="11">
    <location>
        <position position="459"/>
    </location>
    <ligand>
        <name>Zn(2+)</name>
        <dbReference type="ChEBI" id="CHEBI:29105"/>
        <label>2</label>
    </ligand>
</feature>
<dbReference type="SMART" id="SM00490">
    <property type="entry name" value="HELICc"/>
    <property type="match status" value="1"/>
</dbReference>
<feature type="binding site" evidence="11">
    <location>
        <position position="462"/>
    </location>
    <ligand>
        <name>Zn(2+)</name>
        <dbReference type="ChEBI" id="CHEBI:29105"/>
        <label>2</label>
    </ligand>
</feature>
<dbReference type="InterPro" id="IPR040498">
    <property type="entry name" value="PriA_CRR"/>
</dbReference>
<dbReference type="InterPro" id="IPR041236">
    <property type="entry name" value="PriA_C"/>
</dbReference>
<feature type="binding site" evidence="11">
    <location>
        <position position="441"/>
    </location>
    <ligand>
        <name>Zn(2+)</name>
        <dbReference type="ChEBI" id="CHEBI:29105"/>
        <label>2</label>
    </ligand>
</feature>
<protein>
    <recommendedName>
        <fullName evidence="11">Replication restart protein PriA</fullName>
    </recommendedName>
    <alternativeName>
        <fullName evidence="11">ATP-dependent DNA helicase PriA</fullName>
        <ecNumber evidence="11">5.6.2.4</ecNumber>
    </alternativeName>
    <alternativeName>
        <fullName evidence="11">DNA 3'-5' helicase PriA</fullName>
    </alternativeName>
</protein>
<evidence type="ECO:0000256" key="8">
    <source>
        <dbReference type="ARBA" id="ARBA00022840"/>
    </source>
</evidence>
<evidence type="ECO:0000313" key="15">
    <source>
        <dbReference type="Proteomes" id="UP001597308"/>
    </source>
</evidence>
<comment type="function">
    <text evidence="11">Initiates the restart of stalled replication forks, which reloads the replicative helicase on sites other than the origin of replication. Recognizes and binds to abandoned replication forks and remodels them to uncover a helicase loading site. Promotes assembly of the primosome at these replication forks.</text>
</comment>
<dbReference type="Pfam" id="PF00270">
    <property type="entry name" value="DEAD"/>
    <property type="match status" value="1"/>
</dbReference>
<dbReference type="InterPro" id="IPR001650">
    <property type="entry name" value="Helicase_C-like"/>
</dbReference>
<dbReference type="Gene3D" id="3.40.50.300">
    <property type="entry name" value="P-loop containing nucleotide triphosphate hydrolases"/>
    <property type="match status" value="2"/>
</dbReference>
<keyword evidence="8 11" id="KW-0067">ATP-binding</keyword>
<comment type="subunit">
    <text evidence="11">Component of the replication restart primosome.</text>
</comment>
<dbReference type="InterPro" id="IPR027417">
    <property type="entry name" value="P-loop_NTPase"/>
</dbReference>
<evidence type="ECO:0000256" key="4">
    <source>
        <dbReference type="ARBA" id="ARBA00022741"/>
    </source>
</evidence>
<dbReference type="PANTHER" id="PTHR30580">
    <property type="entry name" value="PRIMOSOMAL PROTEIN N"/>
    <property type="match status" value="1"/>
</dbReference>
<feature type="binding site" evidence="11">
    <location>
        <position position="475"/>
    </location>
    <ligand>
        <name>Zn(2+)</name>
        <dbReference type="ChEBI" id="CHEBI:29105"/>
        <label>1</label>
    </ligand>
</feature>
<comment type="similarity">
    <text evidence="11">Belongs to the helicase family. PriA subfamily.</text>
</comment>
<keyword evidence="1 11" id="KW-0639">Primosome</keyword>
<keyword evidence="15" id="KW-1185">Reference proteome</keyword>
<feature type="binding site" evidence="11">
    <location>
        <position position="432"/>
    </location>
    <ligand>
        <name>Zn(2+)</name>
        <dbReference type="ChEBI" id="CHEBI:29105"/>
        <label>1</label>
    </ligand>
</feature>